<reference evidence="2" key="1">
    <citation type="submission" date="2023-08" db="EMBL/GenBank/DDBJ databases">
        <title>Draft sequence of the Babesia gibsoni genome.</title>
        <authorList>
            <person name="Yamagishi J.Y."/>
            <person name="Xuan X.X."/>
        </authorList>
    </citation>
    <scope>NUCLEOTIDE SEQUENCE</scope>
    <source>
        <strain evidence="2">Azabu</strain>
    </source>
</reference>
<accession>A0AAD8PFE2</accession>
<dbReference type="PROSITE" id="PS51823">
    <property type="entry name" value="CLU"/>
    <property type="match status" value="1"/>
</dbReference>
<dbReference type="InterPro" id="IPR027523">
    <property type="entry name" value="CLU_prot"/>
</dbReference>
<dbReference type="EMBL" id="JAVEPI010000001">
    <property type="protein sequence ID" value="KAK1444420.1"/>
    <property type="molecule type" value="Genomic_DNA"/>
</dbReference>
<feature type="domain" description="Clu" evidence="1">
    <location>
        <begin position="127"/>
        <end position="416"/>
    </location>
</feature>
<dbReference type="Pfam" id="PF12807">
    <property type="entry name" value="eIF3_p135"/>
    <property type="match status" value="1"/>
</dbReference>
<proteinExistence type="predicted"/>
<dbReference type="InterPro" id="IPR025697">
    <property type="entry name" value="CLU_dom"/>
</dbReference>
<sequence length="1313" mass="149784">MEEALERFADPLKDYGYDPRVGAQGQHVYAEDLPLELFSRFITLNGGLNLLPTDPFDGRSTPGSCVSRRPLDWLHDLSPGRHSANDIYEDVHPEALFDGAPLESRLQVFMYGHDEGTSKDDERFVSWDLPEMHPVKSSLRHPGHPDFAVNTNWYDRIQWAYRSALPKNKSKLSLYVLGSDEERELLLEVGRFRKACTYGGTRLLVSLLHSGIDSDPTDYFELTDDMFPYAKKFYSKKFPRDRQFVKDGIVYTVIVAGNVKDDLLSYTVAKKIYSNDQKGKQVLCDALYGMGEYGPFAFPMQCVVDFIGLRVVAEPLVPLSVSKPYSLVDELIRDCKCPSGNDVMDITQSIFSSPELSDCLVGISKYLHLSSWPIPFEASDMVEHLAPGAAANVQRCDGNLHVRQTHETLPPILEPNDSSDVIYYNRFRPELCINYNQNLRCTLRSSVIFNEEHDADMLTDAFHHMQIILEDCVPRCNSLLDSWDISQVFHSYGINIRYLGMAYEKAVYSGLKNLLATEMVARAVKHLWDVKLQAFLSGQDKIDGTVMRSLLHLINDVFGLYANSSDFWSQSIIPEISRHFNLVKLEGISYRLLPHVMLKNAIEFNLGILLPPPKEGNTYRSAIRPEDFINVDMHQLLSKHIEHSSSARAAPSYKTYRHMLNAIFPKTQVTYPTREINMYKVANKLCNKDIKNCVAELVLLTNPIDMGICKHMRSKLLGTGYPCDPACVYNAKLTCTTYQHTVTGVNLLCLYECLLQTDAIMRMKLLIYMGYEYWRHNQLDDALECAKYVIENSPPLCSKQLEARVLELQCYSMKRDEVKCKELYEELEVDAKRLEGHDGLLSLELSVILCFEAWIRQEYKQCVSYSEFAKDITIIAGLTQYEWIPVAVASILGQCYEKLGRNVEAIKTQREAVHMCNVSHLPRYTLCHLTWMFVEYLLRNDFYMEGCPLSMDLIPILEKEFGSLSVECLRCIYVSAWANHQVGCAHVIHPLAFLCNADRIVNSECAVESIKGKVILEELVNASSCHVRLRHSDNSLGLYTSLYERLCIVQKQYRGETIEMIRIVYSEEQAAQVEKLELINREAIKKVAGKENVEADEVLCNLIAECEVYHQHLLLVIKNLLSLKVLSLPSEHCMLVAQKLYNAYVNYVSRGNNGRKDIESDSNQDLMKGGDYKPVVMYGSSFERHPEKFEASVSMDEKVVPHRGHELRSIEELLLKEPRNSETHICETCHSELKGTEFTVSEWFDNIFDLIPHAKGLQEGSFLIGLDILRHFLTPSKRLIILSHVANISKLEIDPLVTFKELRTELSRALTPQ</sequence>
<evidence type="ECO:0000313" key="3">
    <source>
        <dbReference type="Proteomes" id="UP001230268"/>
    </source>
</evidence>
<comment type="caution">
    <text evidence="2">The sequence shown here is derived from an EMBL/GenBank/DDBJ whole genome shotgun (WGS) entry which is preliminary data.</text>
</comment>
<keyword evidence="3" id="KW-1185">Reference proteome</keyword>
<dbReference type="PANTHER" id="PTHR12601">
    <property type="entry name" value="EUKARYOTIC TRANSLATION INITIATION FACTOR 3 SUBUNIT EIF-3"/>
    <property type="match status" value="1"/>
</dbReference>
<dbReference type="InterPro" id="IPR033646">
    <property type="entry name" value="CLU-central"/>
</dbReference>
<organism evidence="2 3">
    <name type="scientific">Babesia gibsoni</name>
    <dbReference type="NCBI Taxonomy" id="33632"/>
    <lineage>
        <taxon>Eukaryota</taxon>
        <taxon>Sar</taxon>
        <taxon>Alveolata</taxon>
        <taxon>Apicomplexa</taxon>
        <taxon>Aconoidasida</taxon>
        <taxon>Piroplasmida</taxon>
        <taxon>Babesiidae</taxon>
        <taxon>Babesia</taxon>
    </lineage>
</organism>
<evidence type="ECO:0000259" key="1">
    <source>
        <dbReference type="PROSITE" id="PS51823"/>
    </source>
</evidence>
<evidence type="ECO:0000313" key="2">
    <source>
        <dbReference type="EMBL" id="KAK1444420.1"/>
    </source>
</evidence>
<dbReference type="Proteomes" id="UP001230268">
    <property type="component" value="Unassembled WGS sequence"/>
</dbReference>
<name>A0AAD8PFE2_BABGI</name>
<protein>
    <recommendedName>
        <fullName evidence="1">Clu domain-containing protein</fullName>
    </recommendedName>
</protein>
<gene>
    <name evidence="2" type="ORF">BgAZ_103260</name>
</gene>